<dbReference type="PROSITE" id="PS51819">
    <property type="entry name" value="VOC"/>
    <property type="match status" value="1"/>
</dbReference>
<dbReference type="PANTHER" id="PTHR33993">
    <property type="entry name" value="GLYOXALASE-RELATED"/>
    <property type="match status" value="1"/>
</dbReference>
<dbReference type="InterPro" id="IPR004360">
    <property type="entry name" value="Glyas_Fos-R_dOase_dom"/>
</dbReference>
<feature type="domain" description="VOC" evidence="1">
    <location>
        <begin position="3"/>
        <end position="109"/>
    </location>
</feature>
<reference evidence="2 3" key="1">
    <citation type="submission" date="2018-08" db="EMBL/GenBank/DDBJ databases">
        <title>Genomic Encyclopedia of Archaeal and Bacterial Type Strains, Phase II (KMG-II): from individual species to whole genera.</title>
        <authorList>
            <person name="Goeker M."/>
        </authorList>
    </citation>
    <scope>NUCLEOTIDE SEQUENCE [LARGE SCALE GENOMIC DNA]</scope>
    <source>
        <strain evidence="2 3">DSM 45791</strain>
    </source>
</reference>
<protein>
    <submittedName>
        <fullName evidence="2">Putative enzyme related to lactoylglutathione lyase</fullName>
    </submittedName>
</protein>
<evidence type="ECO:0000313" key="3">
    <source>
        <dbReference type="Proteomes" id="UP000256269"/>
    </source>
</evidence>
<dbReference type="Proteomes" id="UP000256269">
    <property type="component" value="Unassembled WGS sequence"/>
</dbReference>
<organism evidence="2 3">
    <name type="scientific">Kutzneria buriramensis</name>
    <dbReference type="NCBI Taxonomy" id="1045776"/>
    <lineage>
        <taxon>Bacteria</taxon>
        <taxon>Bacillati</taxon>
        <taxon>Actinomycetota</taxon>
        <taxon>Actinomycetes</taxon>
        <taxon>Pseudonocardiales</taxon>
        <taxon>Pseudonocardiaceae</taxon>
        <taxon>Kutzneria</taxon>
    </lineage>
</organism>
<keyword evidence="3" id="KW-1185">Reference proteome</keyword>
<dbReference type="InterPro" id="IPR037523">
    <property type="entry name" value="VOC_core"/>
</dbReference>
<accession>A0A3E0HM67</accession>
<dbReference type="AlphaFoldDB" id="A0A3E0HM67"/>
<dbReference type="GO" id="GO:0016829">
    <property type="term" value="F:lyase activity"/>
    <property type="evidence" value="ECO:0007669"/>
    <property type="project" value="UniProtKB-KW"/>
</dbReference>
<dbReference type="SUPFAM" id="SSF54593">
    <property type="entry name" value="Glyoxalase/Bleomycin resistance protein/Dihydroxybiphenyl dioxygenase"/>
    <property type="match status" value="1"/>
</dbReference>
<dbReference type="OrthoDB" id="4565236at2"/>
<dbReference type="Pfam" id="PF00903">
    <property type="entry name" value="Glyoxalase"/>
    <property type="match status" value="1"/>
</dbReference>
<proteinExistence type="predicted"/>
<evidence type="ECO:0000259" key="1">
    <source>
        <dbReference type="PROSITE" id="PS51819"/>
    </source>
</evidence>
<keyword evidence="2" id="KW-0456">Lyase</keyword>
<sequence>MAILKTILFPVADVAKATPVYTALLGVAPSVESPYYVGYDSEGQHIGLVPNGSTNGPACYRHVDDLDANLAALVEAGATVAQEPKGVGNGRTIASVLDVDGNEIGLIQDQN</sequence>
<dbReference type="Gene3D" id="3.10.180.10">
    <property type="entry name" value="2,3-Dihydroxybiphenyl 1,2-Dioxygenase, domain 1"/>
    <property type="match status" value="1"/>
</dbReference>
<gene>
    <name evidence="2" type="ORF">BCF44_106290</name>
</gene>
<comment type="caution">
    <text evidence="2">The sequence shown here is derived from an EMBL/GenBank/DDBJ whole genome shotgun (WGS) entry which is preliminary data.</text>
</comment>
<dbReference type="RefSeq" id="WP_116175769.1">
    <property type="nucleotide sequence ID" value="NZ_CP144375.1"/>
</dbReference>
<dbReference type="EMBL" id="QUNO01000006">
    <property type="protein sequence ID" value="REH47125.1"/>
    <property type="molecule type" value="Genomic_DNA"/>
</dbReference>
<name>A0A3E0HM67_9PSEU</name>
<dbReference type="InterPro" id="IPR029068">
    <property type="entry name" value="Glyas_Bleomycin-R_OHBP_Dase"/>
</dbReference>
<evidence type="ECO:0000313" key="2">
    <source>
        <dbReference type="EMBL" id="REH47125.1"/>
    </source>
</evidence>
<dbReference type="InterPro" id="IPR052164">
    <property type="entry name" value="Anthracycline_SecMetBiosynth"/>
</dbReference>